<sequence>MNSIFEPNDHIVAQMKTIWRKEFPGTTPSVVGRAPGRLTLIGDHIDYSGFASLMMATQGRFTTAMIAESDTHFIRMRNLDPQFPPSNLPIDPIMAEEAIDNNSDDDDNNNSNSQEGNPDDNFRNKIKECNQSSRSHHQNGQKKIKMNGEGWSLFVEGAVRAFASKTHKKFNGIDLLITNSVPISSGLSSSGAILCAIVAALNELAETNLSKQDLIQIAIDAEHTAGFMTGGMDQNATFLAKKGFACLVSFNPPSVRPIKLPPAKFVVAHCGVSNSKIDNPLNAYNQRLKEVTRCAELMKSGCKTIREVVLAVGIDEALNLANLLPEHEGDLVLRDRAIHVLEESTRVKAFCTSELAKWGKLMDDSHESLRDLYNCSCPEMDSLIDAGMRCGAMGARITGSGWGGCAQFLLNSTQDPEPFIHQLLHEYFETRRIKNPIVFSTYPGPGADSMKI</sequence>
<dbReference type="InterPro" id="IPR019539">
    <property type="entry name" value="GalKase_N"/>
</dbReference>
<feature type="domain" description="Galactokinase N-terminal" evidence="9">
    <location>
        <begin position="20"/>
        <end position="64"/>
    </location>
</feature>
<feature type="domain" description="GHMP kinase N-terminal" evidence="7">
    <location>
        <begin position="155"/>
        <end position="239"/>
    </location>
</feature>
<feature type="region of interest" description="Disordered" evidence="6">
    <location>
        <begin position="99"/>
        <end position="125"/>
    </location>
</feature>
<dbReference type="GO" id="GO:0006012">
    <property type="term" value="P:galactose metabolic process"/>
    <property type="evidence" value="ECO:0007669"/>
    <property type="project" value="TreeGrafter"/>
</dbReference>
<dbReference type="Pfam" id="PF08544">
    <property type="entry name" value="GHMP_kinases_C"/>
    <property type="match status" value="1"/>
</dbReference>
<dbReference type="InterPro" id="IPR006206">
    <property type="entry name" value="Mevalonate/galactokinase"/>
</dbReference>
<reference evidence="10" key="1">
    <citation type="submission" date="2016-10" db="EMBL/GenBank/DDBJ databases">
        <authorList>
            <person name="Benchimol M."/>
            <person name="Almeida L.G."/>
            <person name="Vasconcelos A.T."/>
            <person name="Perreira-Neves A."/>
            <person name="Rosa I.A."/>
            <person name="Tasca T."/>
            <person name="Bogo M.R."/>
            <person name="de Souza W."/>
        </authorList>
    </citation>
    <scope>NUCLEOTIDE SEQUENCE [LARGE SCALE GENOMIC DNA]</scope>
    <source>
        <strain evidence="10">K</strain>
    </source>
</reference>
<dbReference type="VEuPathDB" id="TrichDB:TRFO_29278"/>
<evidence type="ECO:0000256" key="1">
    <source>
        <dbReference type="ARBA" id="ARBA00006566"/>
    </source>
</evidence>
<evidence type="ECO:0000259" key="7">
    <source>
        <dbReference type="Pfam" id="PF00288"/>
    </source>
</evidence>
<evidence type="ECO:0000256" key="4">
    <source>
        <dbReference type="ARBA" id="ARBA00022777"/>
    </source>
</evidence>
<proteinExistence type="inferred from homology"/>
<dbReference type="RefSeq" id="XP_068356493.1">
    <property type="nucleotide sequence ID" value="XM_068506690.1"/>
</dbReference>
<dbReference type="SUPFAM" id="SSF55060">
    <property type="entry name" value="GHMP Kinase, C-terminal domain"/>
    <property type="match status" value="1"/>
</dbReference>
<keyword evidence="11" id="KW-1185">Reference proteome</keyword>
<dbReference type="InterPro" id="IPR020568">
    <property type="entry name" value="Ribosomal_Su5_D2-typ_SF"/>
</dbReference>
<comment type="caution">
    <text evidence="10">The sequence shown here is derived from an EMBL/GenBank/DDBJ whole genome shotgun (WGS) entry which is preliminary data.</text>
</comment>
<dbReference type="AlphaFoldDB" id="A0A1J4K1K4"/>
<evidence type="ECO:0000256" key="3">
    <source>
        <dbReference type="ARBA" id="ARBA00022741"/>
    </source>
</evidence>
<evidence type="ECO:0000256" key="6">
    <source>
        <dbReference type="SAM" id="MobiDB-lite"/>
    </source>
</evidence>
<dbReference type="PIRSF" id="PIRSF000530">
    <property type="entry name" value="Galactokinase"/>
    <property type="match status" value="1"/>
</dbReference>
<dbReference type="InterPro" id="IPR036554">
    <property type="entry name" value="GHMP_kinase_C_sf"/>
</dbReference>
<comment type="similarity">
    <text evidence="1">Belongs to the GHMP kinase family. GalK subfamily.</text>
</comment>
<dbReference type="PANTHER" id="PTHR10457:SF7">
    <property type="entry name" value="GALACTOKINASE-RELATED"/>
    <property type="match status" value="1"/>
</dbReference>
<keyword evidence="4" id="KW-0418">Kinase</keyword>
<dbReference type="GO" id="GO:0005829">
    <property type="term" value="C:cytosol"/>
    <property type="evidence" value="ECO:0007669"/>
    <property type="project" value="TreeGrafter"/>
</dbReference>
<dbReference type="PROSITE" id="PS00627">
    <property type="entry name" value="GHMP_KINASES_ATP"/>
    <property type="match status" value="1"/>
</dbReference>
<dbReference type="InterPro" id="IPR013750">
    <property type="entry name" value="GHMP_kinase_C_dom"/>
</dbReference>
<dbReference type="Gene3D" id="3.30.230.10">
    <property type="match status" value="1"/>
</dbReference>
<dbReference type="GO" id="GO:0004335">
    <property type="term" value="F:galactokinase activity"/>
    <property type="evidence" value="ECO:0007669"/>
    <property type="project" value="TreeGrafter"/>
</dbReference>
<dbReference type="GO" id="GO:0005524">
    <property type="term" value="F:ATP binding"/>
    <property type="evidence" value="ECO:0007669"/>
    <property type="project" value="UniProtKB-KW"/>
</dbReference>
<evidence type="ECO:0000259" key="8">
    <source>
        <dbReference type="Pfam" id="PF08544"/>
    </source>
</evidence>
<feature type="compositionally biased region" description="Acidic residues" evidence="6">
    <location>
        <begin position="99"/>
        <end position="108"/>
    </location>
</feature>
<dbReference type="OrthoDB" id="187738at2759"/>
<feature type="domain" description="GHMP kinase C-terminal" evidence="8">
    <location>
        <begin position="348"/>
        <end position="428"/>
    </location>
</feature>
<dbReference type="InterPro" id="IPR006203">
    <property type="entry name" value="GHMP_knse_ATP-bd_CS"/>
</dbReference>
<dbReference type="InterPro" id="IPR014721">
    <property type="entry name" value="Ribsml_uS5_D2-typ_fold_subgr"/>
</dbReference>
<name>A0A1J4K1K4_9EUKA</name>
<keyword evidence="2" id="KW-0808">Transferase</keyword>
<dbReference type="Pfam" id="PF00288">
    <property type="entry name" value="GHMP_kinases_N"/>
    <property type="match status" value="1"/>
</dbReference>
<keyword evidence="3" id="KW-0547">Nucleotide-binding</keyword>
<dbReference type="Gene3D" id="3.30.70.890">
    <property type="entry name" value="GHMP kinase, C-terminal domain"/>
    <property type="match status" value="1"/>
</dbReference>
<dbReference type="Proteomes" id="UP000179807">
    <property type="component" value="Unassembled WGS sequence"/>
</dbReference>
<protein>
    <submittedName>
        <fullName evidence="10">Galactokinase family protein</fullName>
    </submittedName>
</protein>
<evidence type="ECO:0000256" key="2">
    <source>
        <dbReference type="ARBA" id="ARBA00022679"/>
    </source>
</evidence>
<dbReference type="SUPFAM" id="SSF54211">
    <property type="entry name" value="Ribosomal protein S5 domain 2-like"/>
    <property type="match status" value="1"/>
</dbReference>
<dbReference type="EMBL" id="MLAK01000830">
    <property type="protein sequence ID" value="OHT03357.1"/>
    <property type="molecule type" value="Genomic_DNA"/>
</dbReference>
<evidence type="ECO:0000313" key="11">
    <source>
        <dbReference type="Proteomes" id="UP000179807"/>
    </source>
</evidence>
<dbReference type="Pfam" id="PF10509">
    <property type="entry name" value="GalKase_gal_bdg"/>
    <property type="match status" value="1"/>
</dbReference>
<evidence type="ECO:0000256" key="5">
    <source>
        <dbReference type="ARBA" id="ARBA00022840"/>
    </source>
</evidence>
<dbReference type="InterPro" id="IPR006204">
    <property type="entry name" value="GHMP_kinase_N_dom"/>
</dbReference>
<dbReference type="PANTHER" id="PTHR10457">
    <property type="entry name" value="MEVALONATE KINASE/GALACTOKINASE"/>
    <property type="match status" value="1"/>
</dbReference>
<keyword evidence="5" id="KW-0067">ATP-binding</keyword>
<organism evidence="10 11">
    <name type="scientific">Tritrichomonas foetus</name>
    <dbReference type="NCBI Taxonomy" id="1144522"/>
    <lineage>
        <taxon>Eukaryota</taxon>
        <taxon>Metamonada</taxon>
        <taxon>Parabasalia</taxon>
        <taxon>Tritrichomonadida</taxon>
        <taxon>Tritrichomonadidae</taxon>
        <taxon>Tritrichomonas</taxon>
    </lineage>
</organism>
<evidence type="ECO:0000313" key="10">
    <source>
        <dbReference type="EMBL" id="OHT03357.1"/>
    </source>
</evidence>
<dbReference type="PRINTS" id="PR00959">
    <property type="entry name" value="MEVGALKINASE"/>
</dbReference>
<gene>
    <name evidence="10" type="ORF">TRFO_29278</name>
</gene>
<evidence type="ECO:0000259" key="9">
    <source>
        <dbReference type="Pfam" id="PF10509"/>
    </source>
</evidence>
<dbReference type="GeneID" id="94841394"/>
<accession>A0A1J4K1K4</accession>